<sequence length="312" mass="33163">MGRFAALQVLEDGLLLDYLLRALTFDDLCVLCQCDGNLARQLASSRFWLHAAIAEAPFLRLEPSCFKREEHAGVIRALRVLRKAVPARGLSAPLGSASGIEELASAVSAASLASALHKQRHRGFAAPVVGLLRWQDEAALLSAMSPAEPKVGEFCLSAPISLPLRESQQLAAFLGLSAAALGPPLPMRLVFAWRAGRLLAAVSMGGLVPNRLQLPEPAASPAPPPLTSKLVQVTIRCLDPQLPLAGAPLTVPVGRQWVAVPLELPPRCRAAAAAAMVRGALLVVALTDLERVRVPLSLNSLHLHPLRGDREA</sequence>
<organism evidence="1 2">
    <name type="scientific">Prorocentrum cordatum</name>
    <dbReference type="NCBI Taxonomy" id="2364126"/>
    <lineage>
        <taxon>Eukaryota</taxon>
        <taxon>Sar</taxon>
        <taxon>Alveolata</taxon>
        <taxon>Dinophyceae</taxon>
        <taxon>Prorocentrales</taxon>
        <taxon>Prorocentraceae</taxon>
        <taxon>Prorocentrum</taxon>
    </lineage>
</organism>
<keyword evidence="2" id="KW-1185">Reference proteome</keyword>
<evidence type="ECO:0000313" key="2">
    <source>
        <dbReference type="Proteomes" id="UP001189429"/>
    </source>
</evidence>
<proteinExistence type="predicted"/>
<evidence type="ECO:0000313" key="1">
    <source>
        <dbReference type="EMBL" id="CAK0902997.1"/>
    </source>
</evidence>
<gene>
    <name evidence="1" type="ORF">PCOR1329_LOCUS79434</name>
</gene>
<reference evidence="1" key="1">
    <citation type="submission" date="2023-10" db="EMBL/GenBank/DDBJ databases">
        <authorList>
            <person name="Chen Y."/>
            <person name="Shah S."/>
            <person name="Dougan E. K."/>
            <person name="Thang M."/>
            <person name="Chan C."/>
        </authorList>
    </citation>
    <scope>NUCLEOTIDE SEQUENCE [LARGE SCALE GENOMIC DNA]</scope>
</reference>
<name>A0ABN9XU96_9DINO</name>
<protein>
    <recommendedName>
        <fullName evidence="3">Anaphase-promoting complex subunit 1</fullName>
    </recommendedName>
</protein>
<dbReference type="Proteomes" id="UP001189429">
    <property type="component" value="Unassembled WGS sequence"/>
</dbReference>
<accession>A0ABN9XU96</accession>
<dbReference type="EMBL" id="CAUYUJ010021152">
    <property type="protein sequence ID" value="CAK0902997.1"/>
    <property type="molecule type" value="Genomic_DNA"/>
</dbReference>
<evidence type="ECO:0008006" key="3">
    <source>
        <dbReference type="Google" id="ProtNLM"/>
    </source>
</evidence>
<comment type="caution">
    <text evidence="1">The sequence shown here is derived from an EMBL/GenBank/DDBJ whole genome shotgun (WGS) entry which is preliminary data.</text>
</comment>